<dbReference type="EMBL" id="MPUH01000536">
    <property type="protein sequence ID" value="OMJ78161.1"/>
    <property type="molecule type" value="Genomic_DNA"/>
</dbReference>
<sequence length="412" mass="46904">MEESNFFVHMKAVSPQPVEDLFRRWFQDPSLQKINMVIGAYRTDDEKPYVFEAVKEAERRILSNPNSNKEYILPSGLDMFSKLACELLLGKTCPAIVEKRVASFQTLSGSGSLRVGLEFLKTHFNPPAVYVSDPSWNNHSLLVNKVGLPLIKYPYWNKIRGELDFHGMINCLQSALEGSVVIFQVCAHNPTGIDPTRMQWDRIEQIVKEKKLLPFFDTAYLAWATGDYEDDAYVVRKFVNNDIQCLISQSFSKSMGLYGERIGALHVVCSNQETAEIVYSNIVPIVYTMYLSPPLHGAWIVTSILSDDNLTKQWKNELKFLIQRLKDMRIRLVEELTALNTSGDWSYITRGIGMFSALHLTPEQCLSLSDKYHCYLLNTGRISICGINTKNISHLARSVKAVVDPQKEDIFI</sequence>
<evidence type="ECO:0000313" key="10">
    <source>
        <dbReference type="EMBL" id="OMJ78161.1"/>
    </source>
</evidence>
<comment type="catalytic activity">
    <reaction evidence="7 8">
        <text>L-aspartate + 2-oxoglutarate = oxaloacetate + L-glutamate</text>
        <dbReference type="Rhea" id="RHEA:21824"/>
        <dbReference type="ChEBI" id="CHEBI:16452"/>
        <dbReference type="ChEBI" id="CHEBI:16810"/>
        <dbReference type="ChEBI" id="CHEBI:29985"/>
        <dbReference type="ChEBI" id="CHEBI:29991"/>
        <dbReference type="EC" id="2.6.1.1"/>
    </reaction>
</comment>
<dbReference type="InterPro" id="IPR015421">
    <property type="entry name" value="PyrdxlP-dep_Trfase_major"/>
</dbReference>
<dbReference type="GO" id="GO:0030170">
    <property type="term" value="F:pyridoxal phosphate binding"/>
    <property type="evidence" value="ECO:0007669"/>
    <property type="project" value="InterPro"/>
</dbReference>
<dbReference type="PANTHER" id="PTHR11879:SF22">
    <property type="entry name" value="ASPARTATE AMINOTRANSFERASE, MITOCHONDRIAL"/>
    <property type="match status" value="1"/>
</dbReference>
<keyword evidence="11" id="KW-1185">Reference proteome</keyword>
<dbReference type="GO" id="GO:0004069">
    <property type="term" value="F:L-aspartate:2-oxoglutarate aminotransferase activity"/>
    <property type="evidence" value="ECO:0007669"/>
    <property type="project" value="UniProtKB-EC"/>
</dbReference>
<comment type="similarity">
    <text evidence="2">Belongs to the class-I pyridoxal-phosphate-dependent aminotransferase family.</text>
</comment>
<dbReference type="Pfam" id="PF00155">
    <property type="entry name" value="Aminotran_1_2"/>
    <property type="match status" value="1"/>
</dbReference>
<dbReference type="PROSITE" id="PS00105">
    <property type="entry name" value="AA_TRANSFER_CLASS_1"/>
    <property type="match status" value="1"/>
</dbReference>
<feature type="domain" description="Aminotransferase class I/classII large" evidence="9">
    <location>
        <begin position="33"/>
        <end position="398"/>
    </location>
</feature>
<dbReference type="AlphaFoldDB" id="A0A1R2BN04"/>
<comment type="caution">
    <text evidence="10">The sequence shown here is derived from an EMBL/GenBank/DDBJ whole genome shotgun (WGS) entry which is preliminary data.</text>
</comment>
<comment type="miscellaneous">
    <text evidence="8">In eukaryotes there are cytoplasmic, mitochondrial and chloroplastic isozymes.</text>
</comment>
<evidence type="ECO:0000256" key="5">
    <source>
        <dbReference type="ARBA" id="ARBA00022679"/>
    </source>
</evidence>
<proteinExistence type="inferred from homology"/>
<dbReference type="PANTHER" id="PTHR11879">
    <property type="entry name" value="ASPARTATE AMINOTRANSFERASE"/>
    <property type="match status" value="1"/>
</dbReference>
<comment type="subunit">
    <text evidence="3 8">Homodimer.</text>
</comment>
<evidence type="ECO:0000256" key="6">
    <source>
        <dbReference type="ARBA" id="ARBA00022898"/>
    </source>
</evidence>
<dbReference type="OrthoDB" id="6752799at2759"/>
<organism evidence="10 11">
    <name type="scientific">Stentor coeruleus</name>
    <dbReference type="NCBI Taxonomy" id="5963"/>
    <lineage>
        <taxon>Eukaryota</taxon>
        <taxon>Sar</taxon>
        <taxon>Alveolata</taxon>
        <taxon>Ciliophora</taxon>
        <taxon>Postciliodesmatophora</taxon>
        <taxon>Heterotrichea</taxon>
        <taxon>Heterotrichida</taxon>
        <taxon>Stentoridae</taxon>
        <taxon>Stentor</taxon>
    </lineage>
</organism>
<dbReference type="SUPFAM" id="SSF53383">
    <property type="entry name" value="PLP-dependent transferases"/>
    <property type="match status" value="1"/>
</dbReference>
<evidence type="ECO:0000256" key="7">
    <source>
        <dbReference type="ARBA" id="ARBA00049185"/>
    </source>
</evidence>
<evidence type="ECO:0000313" key="11">
    <source>
        <dbReference type="Proteomes" id="UP000187209"/>
    </source>
</evidence>
<keyword evidence="5 8" id="KW-0808">Transferase</keyword>
<evidence type="ECO:0000259" key="9">
    <source>
        <dbReference type="Pfam" id="PF00155"/>
    </source>
</evidence>
<dbReference type="InterPro" id="IPR000796">
    <property type="entry name" value="Asp_trans"/>
</dbReference>
<keyword evidence="6" id="KW-0663">Pyridoxal phosphate</keyword>
<evidence type="ECO:0000256" key="1">
    <source>
        <dbReference type="ARBA" id="ARBA00001933"/>
    </source>
</evidence>
<dbReference type="InterPro" id="IPR015422">
    <property type="entry name" value="PyrdxlP-dep_Trfase_small"/>
</dbReference>
<dbReference type="FunFam" id="3.40.640.10:FF:000066">
    <property type="entry name" value="Aspartate aminotransferase"/>
    <property type="match status" value="1"/>
</dbReference>
<reference evidence="10 11" key="1">
    <citation type="submission" date="2016-11" db="EMBL/GenBank/DDBJ databases">
        <title>The macronuclear genome of Stentor coeruleus: a giant cell with tiny introns.</title>
        <authorList>
            <person name="Slabodnick M."/>
            <person name="Ruby J.G."/>
            <person name="Reiff S.B."/>
            <person name="Swart E.C."/>
            <person name="Gosai S."/>
            <person name="Prabakaran S."/>
            <person name="Witkowska E."/>
            <person name="Larue G.E."/>
            <person name="Fisher S."/>
            <person name="Freeman R.M."/>
            <person name="Gunawardena J."/>
            <person name="Chu W."/>
            <person name="Stover N.A."/>
            <person name="Gregory B.D."/>
            <person name="Nowacki M."/>
            <person name="Derisi J."/>
            <person name="Roy S.W."/>
            <person name="Marshall W.F."/>
            <person name="Sood P."/>
        </authorList>
    </citation>
    <scope>NUCLEOTIDE SEQUENCE [LARGE SCALE GENOMIC DNA]</scope>
    <source>
        <strain evidence="10">WM001</strain>
    </source>
</reference>
<comment type="cofactor">
    <cofactor evidence="1">
        <name>pyridoxal 5'-phosphate</name>
        <dbReference type="ChEBI" id="CHEBI:597326"/>
    </cofactor>
</comment>
<dbReference type="GO" id="GO:0006520">
    <property type="term" value="P:amino acid metabolic process"/>
    <property type="evidence" value="ECO:0007669"/>
    <property type="project" value="InterPro"/>
</dbReference>
<dbReference type="InterPro" id="IPR015424">
    <property type="entry name" value="PyrdxlP-dep_Trfase"/>
</dbReference>
<evidence type="ECO:0000256" key="2">
    <source>
        <dbReference type="ARBA" id="ARBA00007441"/>
    </source>
</evidence>
<dbReference type="EC" id="2.6.1.1" evidence="8"/>
<dbReference type="PRINTS" id="PR00799">
    <property type="entry name" value="TRANSAMINASE"/>
</dbReference>
<keyword evidence="4 8" id="KW-0032">Aminotransferase</keyword>
<dbReference type="Gene3D" id="3.90.1150.10">
    <property type="entry name" value="Aspartate Aminotransferase, domain 1"/>
    <property type="match status" value="1"/>
</dbReference>
<dbReference type="CDD" id="cd00609">
    <property type="entry name" value="AAT_like"/>
    <property type="match status" value="1"/>
</dbReference>
<dbReference type="InterPro" id="IPR004838">
    <property type="entry name" value="NHTrfase_class1_PyrdxlP-BS"/>
</dbReference>
<evidence type="ECO:0000256" key="4">
    <source>
        <dbReference type="ARBA" id="ARBA00022576"/>
    </source>
</evidence>
<evidence type="ECO:0000256" key="8">
    <source>
        <dbReference type="RuleBase" id="RU000480"/>
    </source>
</evidence>
<evidence type="ECO:0000256" key="3">
    <source>
        <dbReference type="ARBA" id="ARBA00011738"/>
    </source>
</evidence>
<dbReference type="Gene3D" id="3.40.640.10">
    <property type="entry name" value="Type I PLP-dependent aspartate aminotransferase-like (Major domain)"/>
    <property type="match status" value="1"/>
</dbReference>
<dbReference type="NCBIfam" id="NF006719">
    <property type="entry name" value="PRK09257.1"/>
    <property type="match status" value="1"/>
</dbReference>
<protein>
    <recommendedName>
        <fullName evidence="8">Aspartate aminotransferase</fullName>
        <ecNumber evidence="8">2.6.1.1</ecNumber>
    </recommendedName>
</protein>
<accession>A0A1R2BN04</accession>
<name>A0A1R2BN04_9CILI</name>
<dbReference type="Proteomes" id="UP000187209">
    <property type="component" value="Unassembled WGS sequence"/>
</dbReference>
<dbReference type="InterPro" id="IPR004839">
    <property type="entry name" value="Aminotransferase_I/II_large"/>
</dbReference>
<gene>
    <name evidence="10" type="ORF">SteCoe_22095</name>
</gene>